<evidence type="ECO:0000256" key="4">
    <source>
        <dbReference type="ARBA" id="ARBA00022968"/>
    </source>
</evidence>
<name>A0A4D6MKH2_VIGUN</name>
<proteinExistence type="inferred from homology"/>
<dbReference type="InterPro" id="IPR004263">
    <property type="entry name" value="Exostosin"/>
</dbReference>
<evidence type="ECO:0000259" key="6">
    <source>
        <dbReference type="Pfam" id="PF03016"/>
    </source>
</evidence>
<evidence type="ECO:0000256" key="2">
    <source>
        <dbReference type="ARBA" id="ARBA00010271"/>
    </source>
</evidence>
<dbReference type="GO" id="GO:0000139">
    <property type="term" value="C:Golgi membrane"/>
    <property type="evidence" value="ECO:0007669"/>
    <property type="project" value="UniProtKB-SubCell"/>
</dbReference>
<feature type="domain" description="Exostosin GT47" evidence="6">
    <location>
        <begin position="71"/>
        <end position="202"/>
    </location>
</feature>
<dbReference type="GO" id="GO:0016757">
    <property type="term" value="F:glycosyltransferase activity"/>
    <property type="evidence" value="ECO:0007669"/>
    <property type="project" value="UniProtKB-KW"/>
</dbReference>
<keyword evidence="4" id="KW-0812">Transmembrane</keyword>
<keyword evidence="3" id="KW-0328">Glycosyltransferase</keyword>
<sequence length="337" mass="39269">MKILINKDFWTYMKLKLTSLLTSHPEPHNFQILSLLCYSLVAVQAQRNYIYNFSPYVSPTTVLLNYEKMVENFKVFVYKPNSAQLKFASTVESLFYSSLHNSTYLTQDPEEAHLFFLPFSSDLSTRALAHVLSRIRNDFPYWNRTLGADHFYLSRVGIPLERDRNLVELKKNAVQISCFPTPNDKFVPHKDITLPPVPDPHVLLQRVPARSLVNDNETWRGEEFLCAMKHTNDASWIGEALRVGCVPVVVTEEPLNDMPFMDVLRWREMAVFVRSVGGVTRALGDTWRERHERMRKLGVAASTHFQWNQPPLPFDAFNTIMYQLWLRRHTVRYAMVQ</sequence>
<dbReference type="Pfam" id="PF03016">
    <property type="entry name" value="Exostosin_GT47"/>
    <property type="match status" value="1"/>
</dbReference>
<evidence type="ECO:0000256" key="3">
    <source>
        <dbReference type="ARBA" id="ARBA00022676"/>
    </source>
</evidence>
<protein>
    <submittedName>
        <fullName evidence="7">Exostosin-like</fullName>
    </submittedName>
</protein>
<dbReference type="PANTHER" id="PTHR11062:SF253">
    <property type="entry name" value="EXOSTOSIN GT47 DOMAIN-CONTAINING PROTEIN"/>
    <property type="match status" value="1"/>
</dbReference>
<gene>
    <name evidence="7" type="ORF">DEO72_LG7g2559</name>
</gene>
<keyword evidence="8" id="KW-1185">Reference proteome</keyword>
<dbReference type="Proteomes" id="UP000501690">
    <property type="component" value="Linkage Group LG7"/>
</dbReference>
<dbReference type="PANTHER" id="PTHR11062">
    <property type="entry name" value="EXOSTOSIN HEPARAN SULFATE GLYCOSYLTRANSFERASE -RELATED"/>
    <property type="match status" value="1"/>
</dbReference>
<organism evidence="7 8">
    <name type="scientific">Vigna unguiculata</name>
    <name type="common">Cowpea</name>
    <dbReference type="NCBI Taxonomy" id="3917"/>
    <lineage>
        <taxon>Eukaryota</taxon>
        <taxon>Viridiplantae</taxon>
        <taxon>Streptophyta</taxon>
        <taxon>Embryophyta</taxon>
        <taxon>Tracheophyta</taxon>
        <taxon>Spermatophyta</taxon>
        <taxon>Magnoliopsida</taxon>
        <taxon>eudicotyledons</taxon>
        <taxon>Gunneridae</taxon>
        <taxon>Pentapetalae</taxon>
        <taxon>rosids</taxon>
        <taxon>fabids</taxon>
        <taxon>Fabales</taxon>
        <taxon>Fabaceae</taxon>
        <taxon>Papilionoideae</taxon>
        <taxon>50 kb inversion clade</taxon>
        <taxon>NPAAA clade</taxon>
        <taxon>indigoferoid/millettioid clade</taxon>
        <taxon>Phaseoleae</taxon>
        <taxon>Vigna</taxon>
    </lineage>
</organism>
<reference evidence="7 8" key="1">
    <citation type="submission" date="2019-04" db="EMBL/GenBank/DDBJ databases">
        <title>An improved genome assembly and genetic linkage map for asparagus bean, Vigna unguiculata ssp. sesquipedialis.</title>
        <authorList>
            <person name="Xia Q."/>
            <person name="Zhang R."/>
            <person name="Dong Y."/>
        </authorList>
    </citation>
    <scope>NUCLEOTIDE SEQUENCE [LARGE SCALE GENOMIC DNA]</scope>
    <source>
        <tissue evidence="7">Leaf</tissue>
    </source>
</reference>
<keyword evidence="5" id="KW-0333">Golgi apparatus</keyword>
<keyword evidence="4" id="KW-0735">Signal-anchor</keyword>
<evidence type="ECO:0000313" key="8">
    <source>
        <dbReference type="Proteomes" id="UP000501690"/>
    </source>
</evidence>
<evidence type="ECO:0000256" key="5">
    <source>
        <dbReference type="ARBA" id="ARBA00023034"/>
    </source>
</evidence>
<accession>A0A4D6MKH2</accession>
<comment type="subcellular location">
    <subcellularLocation>
        <location evidence="1">Golgi apparatus membrane</location>
        <topology evidence="1">Single-pass type II membrane protein</topology>
    </subcellularLocation>
</comment>
<dbReference type="InterPro" id="IPR040911">
    <property type="entry name" value="Exostosin_GT47"/>
</dbReference>
<evidence type="ECO:0000313" key="7">
    <source>
        <dbReference type="EMBL" id="QCE01264.1"/>
    </source>
</evidence>
<comment type="similarity">
    <text evidence="2">Belongs to the glycosyltransferase 47 family.</text>
</comment>
<dbReference type="AlphaFoldDB" id="A0A4D6MKH2"/>
<evidence type="ECO:0000256" key="1">
    <source>
        <dbReference type="ARBA" id="ARBA00004323"/>
    </source>
</evidence>
<dbReference type="EMBL" id="CP039351">
    <property type="protein sequence ID" value="QCE01264.1"/>
    <property type="molecule type" value="Genomic_DNA"/>
</dbReference>
<keyword evidence="3" id="KW-0808">Transferase</keyword>